<feature type="transmembrane region" description="Helical" evidence="1">
    <location>
        <begin position="169"/>
        <end position="187"/>
    </location>
</feature>
<sequence>MAALSAVPAQAEVTGSLSSATGPFLTLSDAGLNGGTIATLSGGTVYSEDKPIADIPAGTAPGTNFLAAGPSSGQVATLTFTAPLRSFGFLWGSPDWYNRLSVKSDFGVYNFTASSLGFPVSNGDQSFGQYVRFVAGAADQIRSVTFANSSQIDAFEVSNFQVSAVPDPATWATMIIGFGAIGFAMRASRRKGTRLARA</sequence>
<protein>
    <submittedName>
        <fullName evidence="2">PEPxxWA-CTERM sorting domain-containing protein</fullName>
    </submittedName>
</protein>
<dbReference type="AlphaFoldDB" id="A0A6G7YT05"/>
<reference evidence="2 3" key="1">
    <citation type="submission" date="2020-03" db="EMBL/GenBank/DDBJ databases">
        <title>Sphingomonas sp. nov., isolated from fish.</title>
        <authorList>
            <person name="Hyun D.-W."/>
            <person name="Bae J.-W."/>
        </authorList>
    </citation>
    <scope>NUCLEOTIDE SEQUENCE [LARGE SCALE GENOMIC DNA]</scope>
    <source>
        <strain evidence="2 3">HDW15B</strain>
    </source>
</reference>
<dbReference type="EMBL" id="CP049869">
    <property type="protein sequence ID" value="QIK79876.1"/>
    <property type="molecule type" value="Genomic_DNA"/>
</dbReference>
<keyword evidence="1" id="KW-0472">Membrane</keyword>
<gene>
    <name evidence="2" type="ORF">G7077_02060</name>
</gene>
<keyword evidence="1" id="KW-1133">Transmembrane helix</keyword>
<keyword evidence="1" id="KW-0812">Transmembrane</keyword>
<dbReference type="Proteomes" id="UP000503222">
    <property type="component" value="Chromosome"/>
</dbReference>
<name>A0A6G7YT05_9SPHN</name>
<keyword evidence="3" id="KW-1185">Reference proteome</keyword>
<evidence type="ECO:0000313" key="2">
    <source>
        <dbReference type="EMBL" id="QIK79876.1"/>
    </source>
</evidence>
<organism evidence="2 3">
    <name type="scientific">Sphingomonas piscis</name>
    <dbReference type="NCBI Taxonomy" id="2714943"/>
    <lineage>
        <taxon>Bacteria</taxon>
        <taxon>Pseudomonadati</taxon>
        <taxon>Pseudomonadota</taxon>
        <taxon>Alphaproteobacteria</taxon>
        <taxon>Sphingomonadales</taxon>
        <taxon>Sphingomonadaceae</taxon>
        <taxon>Sphingomonas</taxon>
    </lineage>
</organism>
<dbReference type="KEGG" id="spii:G7077_02060"/>
<proteinExistence type="predicted"/>
<evidence type="ECO:0000256" key="1">
    <source>
        <dbReference type="SAM" id="Phobius"/>
    </source>
</evidence>
<dbReference type="NCBIfam" id="NF035944">
    <property type="entry name" value="PEPxxWA-CTERM"/>
    <property type="match status" value="1"/>
</dbReference>
<evidence type="ECO:0000313" key="3">
    <source>
        <dbReference type="Proteomes" id="UP000503222"/>
    </source>
</evidence>
<accession>A0A6G7YT05</accession>